<organism evidence="2 3">
    <name type="scientific">Etheostoma spectabile</name>
    <name type="common">orangethroat darter</name>
    <dbReference type="NCBI Taxonomy" id="54343"/>
    <lineage>
        <taxon>Eukaryota</taxon>
        <taxon>Metazoa</taxon>
        <taxon>Chordata</taxon>
        <taxon>Craniata</taxon>
        <taxon>Vertebrata</taxon>
        <taxon>Euteleostomi</taxon>
        <taxon>Actinopterygii</taxon>
        <taxon>Neopterygii</taxon>
        <taxon>Teleostei</taxon>
        <taxon>Neoteleostei</taxon>
        <taxon>Acanthomorphata</taxon>
        <taxon>Eupercaria</taxon>
        <taxon>Perciformes</taxon>
        <taxon>Percoidei</taxon>
        <taxon>Percidae</taxon>
        <taxon>Etheostomatinae</taxon>
        <taxon>Etheostoma</taxon>
    </lineage>
</organism>
<gene>
    <name evidence="2" type="ORF">FQN60_017817</name>
</gene>
<accession>A0A5J5DGB6</accession>
<evidence type="ECO:0000256" key="1">
    <source>
        <dbReference type="SAM" id="MobiDB-lite"/>
    </source>
</evidence>
<dbReference type="EMBL" id="VOFY01000005">
    <property type="protein sequence ID" value="KAA8592362.1"/>
    <property type="molecule type" value="Genomic_DNA"/>
</dbReference>
<evidence type="ECO:0000313" key="3">
    <source>
        <dbReference type="Proteomes" id="UP000327493"/>
    </source>
</evidence>
<name>A0A5J5DGB6_9PERO</name>
<sequence>MPVVTTGGVAKTTAIHQLLTNGGLAKLASSLPGLAHITNQTAGQKAPPSIAVTLQRAQPSRAGSLSPAGEVVMPPRPLEP</sequence>
<keyword evidence="3" id="KW-1185">Reference proteome</keyword>
<feature type="non-terminal residue" evidence="2">
    <location>
        <position position="80"/>
    </location>
</feature>
<dbReference type="Proteomes" id="UP000327493">
    <property type="component" value="Chromosome 5"/>
</dbReference>
<proteinExistence type="predicted"/>
<comment type="caution">
    <text evidence="2">The sequence shown here is derived from an EMBL/GenBank/DDBJ whole genome shotgun (WGS) entry which is preliminary data.</text>
</comment>
<reference evidence="2 3" key="1">
    <citation type="submission" date="2019-08" db="EMBL/GenBank/DDBJ databases">
        <title>A chromosome-level genome assembly, high-density linkage maps, and genome scans reveal the genomic architecture of hybrid incompatibilities underlying speciation via character displacement in darters (Percidae: Etheostominae).</title>
        <authorList>
            <person name="Moran R.L."/>
            <person name="Catchen J.M."/>
            <person name="Fuller R.C."/>
        </authorList>
    </citation>
    <scope>NUCLEOTIDE SEQUENCE [LARGE SCALE GENOMIC DNA]</scope>
    <source>
        <strain evidence="2">EspeVRDwgs_2016</strain>
        <tissue evidence="2">Muscle</tissue>
    </source>
</reference>
<dbReference type="AlphaFoldDB" id="A0A5J5DGB6"/>
<evidence type="ECO:0000313" key="2">
    <source>
        <dbReference type="EMBL" id="KAA8592362.1"/>
    </source>
</evidence>
<protein>
    <submittedName>
        <fullName evidence="2">Uncharacterized protein</fullName>
    </submittedName>
</protein>
<feature type="region of interest" description="Disordered" evidence="1">
    <location>
        <begin position="55"/>
        <end position="80"/>
    </location>
</feature>